<evidence type="ECO:0000313" key="3">
    <source>
        <dbReference type="EMBL" id="SFS12927.1"/>
    </source>
</evidence>
<gene>
    <name evidence="3" type="ORF">SAMN05192580_3828</name>
</gene>
<feature type="region of interest" description="Disordered" evidence="1">
    <location>
        <begin position="375"/>
        <end position="420"/>
    </location>
</feature>
<dbReference type="AlphaFoldDB" id="A0A1I6MBE0"/>
<dbReference type="RefSeq" id="WP_131819307.1">
    <property type="nucleotide sequence ID" value="NZ_FOZG01000003.1"/>
</dbReference>
<feature type="compositionally biased region" description="Low complexity" evidence="1">
    <location>
        <begin position="386"/>
        <end position="409"/>
    </location>
</feature>
<feature type="domain" description="Flagellar hook-length control protein-like C-terminal" evidence="2">
    <location>
        <begin position="304"/>
        <end position="380"/>
    </location>
</feature>
<protein>
    <submittedName>
        <fullName evidence="3">Hook-length control protein FliK</fullName>
    </submittedName>
</protein>
<evidence type="ECO:0000313" key="4">
    <source>
        <dbReference type="Proteomes" id="UP000198824"/>
    </source>
</evidence>
<accession>A0A1I6MBE0</accession>
<dbReference type="OrthoDB" id="7478760at2"/>
<evidence type="ECO:0000256" key="1">
    <source>
        <dbReference type="SAM" id="MobiDB-lite"/>
    </source>
</evidence>
<dbReference type="InterPro" id="IPR021136">
    <property type="entry name" value="Flagellar_hook_control-like_C"/>
</dbReference>
<organism evidence="3 4">
    <name type="scientific">Sphingomonas jatrophae</name>
    <dbReference type="NCBI Taxonomy" id="1166337"/>
    <lineage>
        <taxon>Bacteria</taxon>
        <taxon>Pseudomonadati</taxon>
        <taxon>Pseudomonadota</taxon>
        <taxon>Alphaproteobacteria</taxon>
        <taxon>Sphingomonadales</taxon>
        <taxon>Sphingomonadaceae</taxon>
        <taxon>Sphingomonas</taxon>
    </lineage>
</organism>
<dbReference type="InterPro" id="IPR038610">
    <property type="entry name" value="FliK-like_C_sf"/>
</dbReference>
<dbReference type="Gene3D" id="3.30.750.140">
    <property type="match status" value="1"/>
</dbReference>
<sequence length="420" mass="41550">MIATLPPLTIEPLALARAVPAHGDQFAALLAAMAETPVGTDGTAAAETPEVVADGTADPESPAPPADARPALSPEILALLALLAPAAAPRTAPEVRATATDGSTAPRRMLTAQLTATSPQAVAAADPALERTAAALTAALSDGAVAPAADAELPAMAAPATAPAAVVVLDSNAPANEPSNAMRSTAALVDKTVKTIARQPVAPTRDGARQEAATPSGTDRAPAEPDVAQAAETLSPADPAGPQATLADAAAASVPHAAHGPAEPVRSPAPAPPAATQPAPDPGHHQLAAARDAAWLDGLARDIASAAAPDGTARFAVAPERLGEVRVEIARGDEGASVRLATADERAHALLADAAPTLQAEARASGVRIAETQIDLSGGRSGQGGDQRAPAPAPILRTAAAAAPTSPAPVKRHQAQDRYA</sequence>
<dbReference type="Proteomes" id="UP000198824">
    <property type="component" value="Unassembled WGS sequence"/>
</dbReference>
<proteinExistence type="predicted"/>
<dbReference type="EMBL" id="FOZG01000003">
    <property type="protein sequence ID" value="SFS12927.1"/>
    <property type="molecule type" value="Genomic_DNA"/>
</dbReference>
<name>A0A1I6MBE0_9SPHN</name>
<reference evidence="3 4" key="1">
    <citation type="submission" date="2016-10" db="EMBL/GenBank/DDBJ databases">
        <authorList>
            <person name="de Groot N.N."/>
        </authorList>
    </citation>
    <scope>NUCLEOTIDE SEQUENCE [LARGE SCALE GENOMIC DNA]</scope>
    <source>
        <strain evidence="3 4">S5-249</strain>
    </source>
</reference>
<dbReference type="Pfam" id="PF02120">
    <property type="entry name" value="Flg_hook"/>
    <property type="match status" value="1"/>
</dbReference>
<keyword evidence="4" id="KW-1185">Reference proteome</keyword>
<feature type="compositionally biased region" description="Low complexity" evidence="1">
    <location>
        <begin position="247"/>
        <end position="266"/>
    </location>
</feature>
<feature type="region of interest" description="Disordered" evidence="1">
    <location>
        <begin position="197"/>
        <end position="285"/>
    </location>
</feature>
<dbReference type="CDD" id="cd17470">
    <property type="entry name" value="T3SS_Flik_C"/>
    <property type="match status" value="1"/>
</dbReference>
<dbReference type="STRING" id="1166337.SAMN05192580_3828"/>
<evidence type="ECO:0000259" key="2">
    <source>
        <dbReference type="Pfam" id="PF02120"/>
    </source>
</evidence>
<feature type="compositionally biased region" description="Pro residues" evidence="1">
    <location>
        <begin position="267"/>
        <end position="281"/>
    </location>
</feature>